<gene>
    <name evidence="1" type="ORF">ACOLOM_LOCUS6294</name>
</gene>
<evidence type="ECO:0000313" key="2">
    <source>
        <dbReference type="Proteomes" id="UP000789525"/>
    </source>
</evidence>
<keyword evidence="2" id="KW-1185">Reference proteome</keyword>
<sequence length="774" mass="84229">MANASCAILPLLGRHDDQDLSKYSPSSITTQNVAPYDPSGSPLAAHSSVTTASSSRMSHASYESSQRGSVGGDDREVGALGQIPWGPGSPSMHAAVPPSATTTVATTTTSYVQSAAHPQRPYVPPLNLQPHMLSLSSPVAAPGDAIHAPYSNYQSYPGSEVGSYAYYPIASPVLSEHPQYTYPGHQHPAVEHQNQQIAPLPSSYGSPPMMYSSPLSPHAQTAVYAHAHQMARRPSLGMFYPYDYTPPTPPMQSPIAPYSYHPTTAAPLLSMVMRCGCSGSAASSAGQLQTTFKSGTTNSNVNRRNNNNGNSVSTLYSTSGASLASSTSSGLGRASSGRQPLQRTNTITIASGNANGSGSNTPLLSEFKGQKFKRYELRTVHNAAQTSNDIIGHIVEFSTDQHGSRFIQQKFDSATQDERQTIFDEIVPAGHGLPLMRDVFGNYVIQKMLEYGSALHRTMLCGVMEGNILHLSLDMDDPLTIIYLQAIECITLQQQSNIVAELNGHILQCVKDANGNHVSSTIRLSLPIYPPFRYTLVIQKMLERVAAERITFINAFTDNVYNLATHPYGCRVLQRCFEYSSQEQTKPLMEEIHQNAMALMQDQFGNYVIQFVLEKGTPQNRDRLIDALRGHLLIMAKHKFASNVCEKAFAVADSHRMRLYVEEMITPDANGVTPVTTMMKDQYANYVLQKAINLVEGDLLDSLVNFVLPQLVSMRRNPAMFNIKQLASIEKLLKEKGVGVESFQLHLPAQVLKESEEGGISSGDSAPTSGTPTP</sequence>
<dbReference type="Proteomes" id="UP000789525">
    <property type="component" value="Unassembled WGS sequence"/>
</dbReference>
<organism evidence="1 2">
    <name type="scientific">Acaulospora colombiana</name>
    <dbReference type="NCBI Taxonomy" id="27376"/>
    <lineage>
        <taxon>Eukaryota</taxon>
        <taxon>Fungi</taxon>
        <taxon>Fungi incertae sedis</taxon>
        <taxon>Mucoromycota</taxon>
        <taxon>Glomeromycotina</taxon>
        <taxon>Glomeromycetes</taxon>
        <taxon>Diversisporales</taxon>
        <taxon>Acaulosporaceae</taxon>
        <taxon>Acaulospora</taxon>
    </lineage>
</organism>
<name>A0ACA9MG62_9GLOM</name>
<proteinExistence type="predicted"/>
<protein>
    <submittedName>
        <fullName evidence="1">540_t:CDS:1</fullName>
    </submittedName>
</protein>
<accession>A0ACA9MG62</accession>
<evidence type="ECO:0000313" key="1">
    <source>
        <dbReference type="EMBL" id="CAG8590302.1"/>
    </source>
</evidence>
<comment type="caution">
    <text evidence="1">The sequence shown here is derived from an EMBL/GenBank/DDBJ whole genome shotgun (WGS) entry which is preliminary data.</text>
</comment>
<dbReference type="EMBL" id="CAJVPT010012794">
    <property type="protein sequence ID" value="CAG8590302.1"/>
    <property type="molecule type" value="Genomic_DNA"/>
</dbReference>
<reference evidence="1" key="1">
    <citation type="submission" date="2021-06" db="EMBL/GenBank/DDBJ databases">
        <authorList>
            <person name="Kallberg Y."/>
            <person name="Tangrot J."/>
            <person name="Rosling A."/>
        </authorList>
    </citation>
    <scope>NUCLEOTIDE SEQUENCE</scope>
    <source>
        <strain evidence="1">CL356</strain>
    </source>
</reference>